<gene>
    <name evidence="2" type="ORF">H9771_01880</name>
</gene>
<dbReference type="AlphaFoldDB" id="A0A9D2MEC8"/>
<reference evidence="2" key="2">
    <citation type="submission" date="2021-04" db="EMBL/GenBank/DDBJ databases">
        <authorList>
            <person name="Gilroy R."/>
        </authorList>
    </citation>
    <scope>NUCLEOTIDE SEQUENCE</scope>
    <source>
        <strain evidence="2">ChiHjej9B8-13557</strain>
    </source>
</reference>
<dbReference type="Gene3D" id="3.30.420.40">
    <property type="match status" value="2"/>
</dbReference>
<dbReference type="Pfam" id="PF00480">
    <property type="entry name" value="ROK"/>
    <property type="match status" value="1"/>
</dbReference>
<evidence type="ECO:0000256" key="1">
    <source>
        <dbReference type="ARBA" id="ARBA00006479"/>
    </source>
</evidence>
<comment type="similarity">
    <text evidence="1">Belongs to the ROK (NagC/XylR) family.</text>
</comment>
<dbReference type="InterPro" id="IPR043129">
    <property type="entry name" value="ATPase_NBD"/>
</dbReference>
<dbReference type="Proteomes" id="UP000824211">
    <property type="component" value="Unassembled WGS sequence"/>
</dbReference>
<name>A0A9D2MEC8_9FIRM</name>
<comment type="caution">
    <text evidence="2">The sequence shown here is derived from an EMBL/GenBank/DDBJ whole genome shotgun (WGS) entry which is preliminary data.</text>
</comment>
<accession>A0A9D2MEC8</accession>
<dbReference type="EMBL" id="DWXX01000034">
    <property type="protein sequence ID" value="HJB58404.1"/>
    <property type="molecule type" value="Genomic_DNA"/>
</dbReference>
<dbReference type="PANTHER" id="PTHR18964">
    <property type="entry name" value="ROK (REPRESSOR, ORF, KINASE) FAMILY"/>
    <property type="match status" value="1"/>
</dbReference>
<reference evidence="2" key="1">
    <citation type="journal article" date="2021" name="PeerJ">
        <title>Extensive microbial diversity within the chicken gut microbiome revealed by metagenomics and culture.</title>
        <authorList>
            <person name="Gilroy R."/>
            <person name="Ravi A."/>
            <person name="Getino M."/>
            <person name="Pursley I."/>
            <person name="Horton D.L."/>
            <person name="Alikhan N.F."/>
            <person name="Baker D."/>
            <person name="Gharbi K."/>
            <person name="Hall N."/>
            <person name="Watson M."/>
            <person name="Adriaenssens E.M."/>
            <person name="Foster-Nyarko E."/>
            <person name="Jarju S."/>
            <person name="Secka A."/>
            <person name="Antonio M."/>
            <person name="Oren A."/>
            <person name="Chaudhuri R.R."/>
            <person name="La Ragione R."/>
            <person name="Hildebrand F."/>
            <person name="Pallen M.J."/>
        </authorList>
    </citation>
    <scope>NUCLEOTIDE SEQUENCE</scope>
    <source>
        <strain evidence="2">ChiHjej9B8-13557</strain>
    </source>
</reference>
<organism evidence="2 3">
    <name type="scientific">Candidatus Faecalibacterium faecipullorum</name>
    <dbReference type="NCBI Taxonomy" id="2838578"/>
    <lineage>
        <taxon>Bacteria</taxon>
        <taxon>Bacillati</taxon>
        <taxon>Bacillota</taxon>
        <taxon>Clostridia</taxon>
        <taxon>Eubacteriales</taxon>
        <taxon>Oscillospiraceae</taxon>
        <taxon>Faecalibacterium</taxon>
    </lineage>
</organism>
<proteinExistence type="inferred from homology"/>
<evidence type="ECO:0000313" key="2">
    <source>
        <dbReference type="EMBL" id="HJB58404.1"/>
    </source>
</evidence>
<dbReference type="SUPFAM" id="SSF53067">
    <property type="entry name" value="Actin-like ATPase domain"/>
    <property type="match status" value="1"/>
</dbReference>
<dbReference type="InterPro" id="IPR000600">
    <property type="entry name" value="ROK"/>
</dbReference>
<evidence type="ECO:0000313" key="3">
    <source>
        <dbReference type="Proteomes" id="UP000824211"/>
    </source>
</evidence>
<sequence length="312" mass="32732">MPQQYLALDFGGTFTKYALMDKAGAFLAQGKTPSGRGSLEQMLAAVRPLRDAFAGQYAGVAVSMPGRIDAARGVACTGGSFHFIRDTPMQALLEEMFGAPVTIANDGKCAASAEAWNGALADVEDGVVIVLGTGTGGGIVLGGRVRMGCAFGAGELSYLGVDLHRLVERGLEKTPDSMESIWANYMSATGLLKFYGRCKGLDGPIPGVDGLAFFAAYDRGEPEARAALARFGQYAAAGIYSMQAVLDVQRVAIGGGISARPEVTAVIRDSVDRLFEAIPFTTFGRPEVVPCRHGNNANLMGALSFHLDRHGG</sequence>
<protein>
    <submittedName>
        <fullName evidence="2">ROK family protein</fullName>
    </submittedName>
</protein>
<dbReference type="PANTHER" id="PTHR18964:SF170">
    <property type="entry name" value="SUGAR KINASE"/>
    <property type="match status" value="1"/>
</dbReference>